<proteinExistence type="predicted"/>
<reference evidence="2" key="1">
    <citation type="submission" date="2021-01" db="EMBL/GenBank/DDBJ databases">
        <authorList>
            <person name="Corre E."/>
            <person name="Pelletier E."/>
            <person name="Niang G."/>
            <person name="Scheremetjew M."/>
            <person name="Finn R."/>
            <person name="Kale V."/>
            <person name="Holt S."/>
            <person name="Cochrane G."/>
            <person name="Meng A."/>
            <person name="Brown T."/>
            <person name="Cohen L."/>
        </authorList>
    </citation>
    <scope>NUCLEOTIDE SEQUENCE</scope>
    <source>
        <strain evidence="2">CCMP1661</strain>
    </source>
</reference>
<dbReference type="Gene3D" id="2.170.270.10">
    <property type="entry name" value="SET domain"/>
    <property type="match status" value="1"/>
</dbReference>
<dbReference type="PROSITE" id="PS50280">
    <property type="entry name" value="SET"/>
    <property type="match status" value="1"/>
</dbReference>
<gene>
    <name evidence="2" type="ORF">FJAP1339_LOCUS7358</name>
</gene>
<accession>A0A7S2XZ27</accession>
<feature type="domain" description="SET" evidence="1">
    <location>
        <begin position="112"/>
        <end position="287"/>
    </location>
</feature>
<protein>
    <recommendedName>
        <fullName evidence="1">SET domain-containing protein</fullName>
    </recommendedName>
</protein>
<dbReference type="EMBL" id="HBHR01014799">
    <property type="protein sequence ID" value="CAD9866103.1"/>
    <property type="molecule type" value="Transcribed_RNA"/>
</dbReference>
<dbReference type="InterPro" id="IPR001214">
    <property type="entry name" value="SET_dom"/>
</dbReference>
<dbReference type="AlphaFoldDB" id="A0A7S2XZ27"/>
<evidence type="ECO:0000259" key="1">
    <source>
        <dbReference type="PROSITE" id="PS50280"/>
    </source>
</evidence>
<sequence>MHAHSTLSLLIYSLSYYFVAKYESVAAFSIQSSLGRPYTNRNIDGAILPLHILHREMSRKPRRASALTADYMPSFSENQSTFDDHVSALMGEAITKMEFLQNNSFLKKRLVDSVEVKASSIPGAGLGLFAKKQLKAGTVVSFYPVHVLGMDRDDGSRPIRVMWNSETGQPRKVEDEDQINDKNEGSYLHHLLGSRPLMKTSIADLGHDISLHIDVDTTYPDAPGWVSHRINDGAIVSENSEEGCLKYYQESRDAKNCVHIPFGPCPVLATVATRKVRKGEELFTSYGCMYWLNDGDDGMDITQPVLEEAKAVAQDIFVAMKAAAVTNAKEAEELQVVFTS</sequence>
<dbReference type="SUPFAM" id="SSF82199">
    <property type="entry name" value="SET domain"/>
    <property type="match status" value="1"/>
</dbReference>
<organism evidence="2">
    <name type="scientific">Fibrocapsa japonica</name>
    <dbReference type="NCBI Taxonomy" id="94617"/>
    <lineage>
        <taxon>Eukaryota</taxon>
        <taxon>Sar</taxon>
        <taxon>Stramenopiles</taxon>
        <taxon>Ochrophyta</taxon>
        <taxon>Raphidophyceae</taxon>
        <taxon>Chattonellales</taxon>
        <taxon>Chattonellaceae</taxon>
        <taxon>Fibrocapsa</taxon>
    </lineage>
</organism>
<name>A0A7S2XZ27_9STRA</name>
<dbReference type="InterPro" id="IPR046341">
    <property type="entry name" value="SET_dom_sf"/>
</dbReference>
<evidence type="ECO:0000313" key="2">
    <source>
        <dbReference type="EMBL" id="CAD9866103.1"/>
    </source>
</evidence>
<dbReference type="Pfam" id="PF00856">
    <property type="entry name" value="SET"/>
    <property type="match status" value="1"/>
</dbReference>